<dbReference type="Gene3D" id="2.40.50.100">
    <property type="match status" value="1"/>
</dbReference>
<dbReference type="GO" id="GO:1990281">
    <property type="term" value="C:efflux pump complex"/>
    <property type="evidence" value="ECO:0007669"/>
    <property type="project" value="TreeGrafter"/>
</dbReference>
<keyword evidence="6" id="KW-1185">Reference proteome</keyword>
<dbReference type="InterPro" id="IPR006143">
    <property type="entry name" value="RND_pump_MFP"/>
</dbReference>
<feature type="domain" description="Multidrug resistance protein MdtA-like barrel-sandwich hybrid" evidence="3">
    <location>
        <begin position="69"/>
        <end position="196"/>
    </location>
</feature>
<proteinExistence type="inferred from homology"/>
<gene>
    <name evidence="5" type="ordered locus">Closa_0523</name>
</gene>
<dbReference type="KEGG" id="csh:Closa_0523"/>
<evidence type="ECO:0000259" key="4">
    <source>
        <dbReference type="Pfam" id="PF25989"/>
    </source>
</evidence>
<dbReference type="PANTHER" id="PTHR30469">
    <property type="entry name" value="MULTIDRUG RESISTANCE PROTEIN MDTA"/>
    <property type="match status" value="1"/>
</dbReference>
<evidence type="ECO:0000256" key="1">
    <source>
        <dbReference type="ARBA" id="ARBA00009477"/>
    </source>
</evidence>
<dbReference type="InterPro" id="IPR058625">
    <property type="entry name" value="MdtA-like_BSH"/>
</dbReference>
<evidence type="ECO:0000313" key="5">
    <source>
        <dbReference type="EMBL" id="ADL03159.1"/>
    </source>
</evidence>
<dbReference type="Gene3D" id="1.10.287.470">
    <property type="entry name" value="Helix hairpin bin"/>
    <property type="match status" value="1"/>
</dbReference>
<feature type="domain" description="YknX-like C-terminal permuted SH3-like" evidence="4">
    <location>
        <begin position="283"/>
        <end position="350"/>
    </location>
</feature>
<dbReference type="EMBL" id="CP002109">
    <property type="protein sequence ID" value="ADL03159.1"/>
    <property type="molecule type" value="Genomic_DNA"/>
</dbReference>
<sequence length="380" mass="40162">MIKKKTFIIAGAVVIVAAVAGLTFPKLMEGKKKELVAEVPPAVTAEKPQVRTIELSSELVGTIEPDSIVHVMPLGAGEVTSVGVKTGDLVSAGQLLCVIDTKQVESSGITMETTRITYEDAKKNLDRMTVLHAAGDVAEADYQSLVDKVEMARLQYENAKIAYKIQTDSSQVTAPISGRVESFNISVHDMVSPQTTLCVISGEGGKSLTFYVSERIVGGLKAGDTIKVEKNGTNHEASITEVSTMIDPASGLFKVKASIPNGDSLATGTSVKLYVVSQRAESVLTVPVDSVYYEGGNPFIYTYADGVLKKNAVTVGLSDNEFIEVQSGISADDQVVTTWTSELYDGSKVTLVENSGNKPEAAEGTAEAEGTETEASGPAQ</sequence>
<dbReference type="Proteomes" id="UP000001662">
    <property type="component" value="Chromosome"/>
</dbReference>
<dbReference type="InterPro" id="IPR058637">
    <property type="entry name" value="YknX-like_C"/>
</dbReference>
<dbReference type="RefSeq" id="WP_013271257.1">
    <property type="nucleotide sequence ID" value="NC_014376.1"/>
</dbReference>
<dbReference type="NCBIfam" id="TIGR01730">
    <property type="entry name" value="RND_mfp"/>
    <property type="match status" value="1"/>
</dbReference>
<dbReference type="Pfam" id="PF25917">
    <property type="entry name" value="BSH_RND"/>
    <property type="match status" value="1"/>
</dbReference>
<dbReference type="GO" id="GO:0015562">
    <property type="term" value="F:efflux transmembrane transporter activity"/>
    <property type="evidence" value="ECO:0007669"/>
    <property type="project" value="TreeGrafter"/>
</dbReference>
<evidence type="ECO:0000256" key="2">
    <source>
        <dbReference type="SAM" id="MobiDB-lite"/>
    </source>
</evidence>
<evidence type="ECO:0000313" key="6">
    <source>
        <dbReference type="Proteomes" id="UP000001662"/>
    </source>
</evidence>
<dbReference type="PANTHER" id="PTHR30469:SF15">
    <property type="entry name" value="HLYD FAMILY OF SECRETION PROTEINS"/>
    <property type="match status" value="1"/>
</dbReference>
<dbReference type="Gene3D" id="2.40.30.170">
    <property type="match status" value="1"/>
</dbReference>
<evidence type="ECO:0000259" key="3">
    <source>
        <dbReference type="Pfam" id="PF25917"/>
    </source>
</evidence>
<dbReference type="Gene3D" id="2.40.420.20">
    <property type="match status" value="1"/>
</dbReference>
<dbReference type="SUPFAM" id="SSF111369">
    <property type="entry name" value="HlyD-like secretion proteins"/>
    <property type="match status" value="1"/>
</dbReference>
<accession>D9R446</accession>
<dbReference type="HOGENOM" id="CLU_018816_1_2_9"/>
<feature type="region of interest" description="Disordered" evidence="2">
    <location>
        <begin position="352"/>
        <end position="380"/>
    </location>
</feature>
<dbReference type="Pfam" id="PF25989">
    <property type="entry name" value="YknX_C"/>
    <property type="match status" value="1"/>
</dbReference>
<dbReference type="eggNOG" id="COG0845">
    <property type="taxonomic scope" value="Bacteria"/>
</dbReference>
<dbReference type="PaxDb" id="610130-Closa_0523"/>
<organism evidence="5 6">
    <name type="scientific">Lacrimispora saccharolytica (strain ATCC 35040 / DSM 2544 / NRCC 2533 / WM1)</name>
    <name type="common">Clostridium saccharolyticum</name>
    <dbReference type="NCBI Taxonomy" id="610130"/>
    <lineage>
        <taxon>Bacteria</taxon>
        <taxon>Bacillati</taxon>
        <taxon>Bacillota</taxon>
        <taxon>Clostridia</taxon>
        <taxon>Lachnospirales</taxon>
        <taxon>Lachnospiraceae</taxon>
        <taxon>Lacrimispora</taxon>
    </lineage>
</organism>
<dbReference type="AlphaFoldDB" id="D9R446"/>
<dbReference type="OrthoDB" id="1859821at2"/>
<name>D9R446_LACSW</name>
<reference evidence="5" key="1">
    <citation type="submission" date="2010-07" db="EMBL/GenBank/DDBJ databases">
        <title>Complete sequence of Clostridium saccharolyticum WM1.</title>
        <authorList>
            <consortium name="US DOE Joint Genome Institute"/>
            <person name="Lucas S."/>
            <person name="Copeland A."/>
            <person name="Lapidus A."/>
            <person name="Cheng J.-F."/>
            <person name="Bruce D."/>
            <person name="Goodwin L."/>
            <person name="Pitluck S."/>
            <person name="Chertkov O."/>
            <person name="Detter J.C."/>
            <person name="Han C."/>
            <person name="Tapia R."/>
            <person name="Land M."/>
            <person name="Hauser L."/>
            <person name="Chang Y.-J."/>
            <person name="Jeffries C."/>
            <person name="Kyrpides N."/>
            <person name="Ivanova N."/>
            <person name="Mikhailova N."/>
            <person name="Mouttaki H."/>
            <person name="Lin L."/>
            <person name="Zhou J."/>
            <person name="Hemme C.L."/>
            <person name="Woyke T."/>
        </authorList>
    </citation>
    <scope>NUCLEOTIDE SEQUENCE [LARGE SCALE GENOMIC DNA]</scope>
    <source>
        <strain evidence="5">WM1</strain>
    </source>
</reference>
<protein>
    <submittedName>
        <fullName evidence="5">Efflux transporter, RND family, MFP subunit</fullName>
    </submittedName>
</protein>
<comment type="similarity">
    <text evidence="1">Belongs to the membrane fusion protein (MFP) (TC 8.A.1) family.</text>
</comment>
<dbReference type="STRING" id="610130.Closa_0523"/>